<dbReference type="Proteomes" id="UP001525566">
    <property type="component" value="Unassembled WGS sequence"/>
</dbReference>
<dbReference type="RefSeq" id="WP_259835722.1">
    <property type="nucleotide sequence ID" value="NZ_JAOAMU010000001.1"/>
</dbReference>
<evidence type="ECO:0000313" key="1">
    <source>
        <dbReference type="EMBL" id="MCT2560405.1"/>
    </source>
</evidence>
<sequence length="74" mass="8917">MKNTNNQHIELLGLTKKEMIKKFGDEFNFYPDNVWVYFLHRNFFFRKSFLVISFENDMVISIKTKTTYGKIAKT</sequence>
<evidence type="ECO:0000313" key="2">
    <source>
        <dbReference type="Proteomes" id="UP001525566"/>
    </source>
</evidence>
<reference evidence="1 2" key="1">
    <citation type="submission" date="2022-09" db="EMBL/GenBank/DDBJ databases">
        <title>Chryseobacterium oleae sp.nov., isolated from the inter-root soil of Pyrola calliantha H. Andr. in Tibet.</title>
        <authorList>
            <person name="Li Z."/>
        </authorList>
    </citation>
    <scope>NUCLEOTIDE SEQUENCE [LARGE SCALE GENOMIC DNA]</scope>
    <source>
        <strain evidence="2">pc1-10</strain>
    </source>
</reference>
<accession>A0ABT2INZ2</accession>
<comment type="caution">
    <text evidence="1">The sequence shown here is derived from an EMBL/GenBank/DDBJ whole genome shotgun (WGS) entry which is preliminary data.</text>
</comment>
<name>A0ABT2INZ2_9FLAO</name>
<gene>
    <name evidence="1" type="ORF">N0B48_00740</name>
</gene>
<protein>
    <submittedName>
        <fullName evidence="1">Uncharacterized protein</fullName>
    </submittedName>
</protein>
<dbReference type="EMBL" id="JAOAMU010000001">
    <property type="protein sequence ID" value="MCT2560405.1"/>
    <property type="molecule type" value="Genomic_DNA"/>
</dbReference>
<organism evidence="1 2">
    <name type="scientific">Chryseobacterium herbae</name>
    <dbReference type="NCBI Taxonomy" id="2976476"/>
    <lineage>
        <taxon>Bacteria</taxon>
        <taxon>Pseudomonadati</taxon>
        <taxon>Bacteroidota</taxon>
        <taxon>Flavobacteriia</taxon>
        <taxon>Flavobacteriales</taxon>
        <taxon>Weeksellaceae</taxon>
        <taxon>Chryseobacterium group</taxon>
        <taxon>Chryseobacterium</taxon>
    </lineage>
</organism>
<proteinExistence type="predicted"/>
<keyword evidence="2" id="KW-1185">Reference proteome</keyword>